<keyword evidence="11" id="KW-0449">Lipoprotein</keyword>
<evidence type="ECO:0000256" key="3">
    <source>
        <dbReference type="ARBA" id="ARBA00022475"/>
    </source>
</evidence>
<dbReference type="OrthoDB" id="9804277at2"/>
<dbReference type="GO" id="GO:0016410">
    <property type="term" value="F:N-acyltransferase activity"/>
    <property type="evidence" value="ECO:0007669"/>
    <property type="project" value="UniProtKB-UniRule"/>
</dbReference>
<keyword evidence="12" id="KW-1185">Reference proteome</keyword>
<dbReference type="CDD" id="cd07571">
    <property type="entry name" value="ALP_N-acyl_transferase"/>
    <property type="match status" value="1"/>
</dbReference>
<evidence type="ECO:0000259" key="10">
    <source>
        <dbReference type="PROSITE" id="PS50263"/>
    </source>
</evidence>
<dbReference type="EMBL" id="FMSV02000528">
    <property type="protein sequence ID" value="SEH07288.1"/>
    <property type="molecule type" value="Genomic_DNA"/>
</dbReference>
<dbReference type="Gene3D" id="3.60.110.10">
    <property type="entry name" value="Carbon-nitrogen hydrolase"/>
    <property type="match status" value="1"/>
</dbReference>
<feature type="transmembrane region" description="Helical" evidence="9">
    <location>
        <begin position="181"/>
        <end position="203"/>
    </location>
</feature>
<dbReference type="UniPathway" id="UPA00666"/>
<feature type="transmembrane region" description="Helical" evidence="9">
    <location>
        <begin position="33"/>
        <end position="66"/>
    </location>
</feature>
<evidence type="ECO:0000313" key="12">
    <source>
        <dbReference type="Proteomes" id="UP000236724"/>
    </source>
</evidence>
<dbReference type="GO" id="GO:0005886">
    <property type="term" value="C:plasma membrane"/>
    <property type="evidence" value="ECO:0007669"/>
    <property type="project" value="UniProtKB-SubCell"/>
</dbReference>
<organism evidence="11 12">
    <name type="scientific">Candidatus Venteria ishoeyi</name>
    <dbReference type="NCBI Taxonomy" id="1899563"/>
    <lineage>
        <taxon>Bacteria</taxon>
        <taxon>Pseudomonadati</taxon>
        <taxon>Pseudomonadota</taxon>
        <taxon>Gammaproteobacteria</taxon>
        <taxon>Thiotrichales</taxon>
        <taxon>Thiotrichaceae</taxon>
        <taxon>Venteria</taxon>
    </lineage>
</organism>
<feature type="transmembrane region" description="Helical" evidence="9">
    <location>
        <begin position="215"/>
        <end position="234"/>
    </location>
</feature>
<dbReference type="InterPro" id="IPR004563">
    <property type="entry name" value="Apolipo_AcylTrfase"/>
</dbReference>
<dbReference type="SUPFAM" id="SSF56317">
    <property type="entry name" value="Carbon-nitrogen hydrolase"/>
    <property type="match status" value="1"/>
</dbReference>
<comment type="similarity">
    <text evidence="2 9">Belongs to the CN hydrolase family. Apolipoprotein N-acyltransferase subfamily.</text>
</comment>
<dbReference type="PROSITE" id="PS50263">
    <property type="entry name" value="CN_HYDROLASE"/>
    <property type="match status" value="1"/>
</dbReference>
<dbReference type="PANTHER" id="PTHR38686">
    <property type="entry name" value="APOLIPOPROTEIN N-ACYLTRANSFERASE"/>
    <property type="match status" value="1"/>
</dbReference>
<comment type="pathway">
    <text evidence="9">Protein modification; lipoprotein biosynthesis (N-acyl transfer).</text>
</comment>
<dbReference type="EC" id="2.3.1.269" evidence="9"/>
<accession>A0A1H6FB30</accession>
<dbReference type="RefSeq" id="WP_103920951.1">
    <property type="nucleotide sequence ID" value="NZ_FMSV02000528.1"/>
</dbReference>
<dbReference type="AlphaFoldDB" id="A0A1H6FB30"/>
<comment type="subcellular location">
    <subcellularLocation>
        <location evidence="1 9">Cell membrane</location>
        <topology evidence="1 9">Multi-pass membrane protein</topology>
    </subcellularLocation>
</comment>
<reference evidence="11 12" key="1">
    <citation type="submission" date="2016-10" db="EMBL/GenBank/DDBJ databases">
        <authorList>
            <person name="de Groot N.N."/>
        </authorList>
    </citation>
    <scope>NUCLEOTIDE SEQUENCE [LARGE SCALE GENOMIC DNA]</scope>
    <source>
        <strain evidence="11">MBHS1</strain>
    </source>
</reference>
<protein>
    <recommendedName>
        <fullName evidence="9">Apolipoprotein N-acyltransferase</fullName>
        <shortName evidence="9">ALP N-acyltransferase</shortName>
        <ecNumber evidence="9">2.3.1.269</ecNumber>
    </recommendedName>
</protein>
<feature type="transmembrane region" description="Helical" evidence="9">
    <location>
        <begin position="497"/>
        <end position="517"/>
    </location>
</feature>
<keyword evidence="7 9" id="KW-0472">Membrane</keyword>
<dbReference type="InterPro" id="IPR036526">
    <property type="entry name" value="C-N_Hydrolase_sf"/>
</dbReference>
<proteinExistence type="inferred from homology"/>
<dbReference type="Proteomes" id="UP000236724">
    <property type="component" value="Unassembled WGS sequence"/>
</dbReference>
<evidence type="ECO:0000256" key="1">
    <source>
        <dbReference type="ARBA" id="ARBA00004651"/>
    </source>
</evidence>
<keyword evidence="3 9" id="KW-1003">Cell membrane</keyword>
<evidence type="ECO:0000256" key="7">
    <source>
        <dbReference type="ARBA" id="ARBA00023136"/>
    </source>
</evidence>
<evidence type="ECO:0000256" key="8">
    <source>
        <dbReference type="ARBA" id="ARBA00023315"/>
    </source>
</evidence>
<keyword evidence="8 9" id="KW-0012">Acyltransferase</keyword>
<name>A0A1H6FB30_9GAMM</name>
<dbReference type="HAMAP" id="MF_01148">
    <property type="entry name" value="Lnt"/>
    <property type="match status" value="1"/>
</dbReference>
<keyword evidence="5 9" id="KW-0812">Transmembrane</keyword>
<feature type="domain" description="CN hydrolase" evidence="10">
    <location>
        <begin position="246"/>
        <end position="484"/>
    </location>
</feature>
<dbReference type="InterPro" id="IPR003010">
    <property type="entry name" value="C-N_Hydrolase"/>
</dbReference>
<feature type="transmembrane region" description="Helical" evidence="9">
    <location>
        <begin position="78"/>
        <end position="100"/>
    </location>
</feature>
<dbReference type="InterPro" id="IPR045378">
    <property type="entry name" value="LNT_N"/>
</dbReference>
<evidence type="ECO:0000313" key="11">
    <source>
        <dbReference type="EMBL" id="SEH07288.1"/>
    </source>
</evidence>
<gene>
    <name evidence="9 11" type="primary">lnt</name>
    <name evidence="11" type="ORF">MBHS_03163</name>
</gene>
<feature type="transmembrane region" description="Helical" evidence="9">
    <location>
        <begin position="106"/>
        <end position="131"/>
    </location>
</feature>
<evidence type="ECO:0000256" key="6">
    <source>
        <dbReference type="ARBA" id="ARBA00022989"/>
    </source>
</evidence>
<dbReference type="PANTHER" id="PTHR38686:SF1">
    <property type="entry name" value="APOLIPOPROTEIN N-ACYLTRANSFERASE"/>
    <property type="match status" value="1"/>
</dbReference>
<dbReference type="NCBIfam" id="TIGR00546">
    <property type="entry name" value="lnt"/>
    <property type="match status" value="1"/>
</dbReference>
<sequence length="525" mass="58868">MTQDNPLLSPPERVMCFKQLSLFLERYPWLGDLGALLAGGLLVLAFAPFGLFPVAILSLLMLFLLWKACSPARAFWRGWLFGLGQFGFGVNWLHISLAQFGGIDLAAAIALNAAFVMLMALYPALLGLFILKVYPVCNKVRLLVALPAAWTVMEWVRGSLFGGFPWLLVGTSQVDSPLAGWAPMMGVYALSWAVAFSACLILYSVMVRHRAWKPLLGFILLWGFGALLTLVNWGNPEGKPLNVALVQGNTPQEIKFMHQYAEPIIKNYLELSRQHRDADLIIWPETAIPLFFHQAMPFIQEIIQEHKDHKTDFLIGMPMQDPDDNQIYNAVAMINAEKPGFYYKRHLVPFGEYMPLRSLIEESLDFIQIPFSDFSEGPKKQSLLSTQRHYIGISICYEDAFPAEIRRALPGANFLVNVSNDAWFGDSLAPHQHLQIARMRALEAGRPLLRATNTGITAIIDAHGKVVTQMPQFQQGVIRARIQPRSGATPYALEGNIPLLFIMIVFLGIGIILHYFWHPVHSTPC</sequence>
<keyword evidence="4 9" id="KW-0808">Transferase</keyword>
<dbReference type="GO" id="GO:0042158">
    <property type="term" value="P:lipoprotein biosynthetic process"/>
    <property type="evidence" value="ECO:0007669"/>
    <property type="project" value="UniProtKB-UniRule"/>
</dbReference>
<dbReference type="Pfam" id="PF20154">
    <property type="entry name" value="LNT_N"/>
    <property type="match status" value="1"/>
</dbReference>
<evidence type="ECO:0000256" key="2">
    <source>
        <dbReference type="ARBA" id="ARBA00010065"/>
    </source>
</evidence>
<dbReference type="Pfam" id="PF00795">
    <property type="entry name" value="CN_hydrolase"/>
    <property type="match status" value="1"/>
</dbReference>
<comment type="function">
    <text evidence="9">Catalyzes the phospholipid dependent N-acylation of the N-terminal cysteine of apolipoprotein, the last step in lipoprotein maturation.</text>
</comment>
<feature type="transmembrane region" description="Helical" evidence="9">
    <location>
        <begin position="143"/>
        <end position="169"/>
    </location>
</feature>
<evidence type="ECO:0000256" key="4">
    <source>
        <dbReference type="ARBA" id="ARBA00022679"/>
    </source>
</evidence>
<evidence type="ECO:0000256" key="5">
    <source>
        <dbReference type="ARBA" id="ARBA00022692"/>
    </source>
</evidence>
<evidence type="ECO:0000256" key="9">
    <source>
        <dbReference type="HAMAP-Rule" id="MF_01148"/>
    </source>
</evidence>
<comment type="catalytic activity">
    <reaction evidence="9">
        <text>N-terminal S-1,2-diacyl-sn-glyceryl-L-cysteinyl-[lipoprotein] + a glycerophospholipid = N-acyl-S-1,2-diacyl-sn-glyceryl-L-cysteinyl-[lipoprotein] + a 2-acyl-sn-glycero-3-phospholipid + H(+)</text>
        <dbReference type="Rhea" id="RHEA:48228"/>
        <dbReference type="Rhea" id="RHEA-COMP:14681"/>
        <dbReference type="Rhea" id="RHEA-COMP:14684"/>
        <dbReference type="ChEBI" id="CHEBI:15378"/>
        <dbReference type="ChEBI" id="CHEBI:136912"/>
        <dbReference type="ChEBI" id="CHEBI:140656"/>
        <dbReference type="ChEBI" id="CHEBI:140657"/>
        <dbReference type="ChEBI" id="CHEBI:140660"/>
        <dbReference type="EC" id="2.3.1.269"/>
    </reaction>
</comment>
<keyword evidence="6 9" id="KW-1133">Transmembrane helix</keyword>